<evidence type="ECO:0000313" key="5">
    <source>
        <dbReference type="Proteomes" id="UP000632289"/>
    </source>
</evidence>
<dbReference type="Pfam" id="PF01648">
    <property type="entry name" value="ACPS"/>
    <property type="match status" value="1"/>
</dbReference>
<dbReference type="Gene3D" id="3.90.470.20">
    <property type="entry name" value="4'-phosphopantetheinyl transferase domain"/>
    <property type="match status" value="2"/>
</dbReference>
<sequence length="300" mass="32085">MAARSGLAGPPPVRVSGFEEAWDGLDTGLRDSDYVLAYGFLADWAPRDLACPELIRLLGTEAERFEQLSHDESKRRFAASRVLLKRVAAAALGAHPGQLELARNPNGRPYIRGCGQLEMSLSHTAEVMVVGLSRRGAIGVDVESAKRSVYGRGLEDDVCTQHERDALEWLPEEDRNAAVIRLWTLKEAYSKALGHGLRLPFHSFGFTTPLAATGVPRLLRVDGSPGNDAGWQFETHPLPEGYTVSVAVEPAPAGSRPQAHAGALIDGRVTSAVLGCYLKDEAKANAAAQATAAEGARGQG</sequence>
<dbReference type="InterPro" id="IPR037143">
    <property type="entry name" value="4-PPantetheinyl_Trfase_dom_sf"/>
</dbReference>
<dbReference type="EMBL" id="JACXYU010000017">
    <property type="protein sequence ID" value="MBD3934467.1"/>
    <property type="molecule type" value="Genomic_DNA"/>
</dbReference>
<proteinExistence type="inferred from homology"/>
<feature type="domain" description="4'-phosphopantetheinyl transferase" evidence="3">
    <location>
        <begin position="137"/>
        <end position="246"/>
    </location>
</feature>
<dbReference type="AlphaFoldDB" id="A0A927F488"/>
<dbReference type="SUPFAM" id="SSF56214">
    <property type="entry name" value="4'-phosphopantetheinyl transferase"/>
    <property type="match status" value="2"/>
</dbReference>
<dbReference type="GO" id="GO:0000287">
    <property type="term" value="F:magnesium ion binding"/>
    <property type="evidence" value="ECO:0007669"/>
    <property type="project" value="InterPro"/>
</dbReference>
<dbReference type="InterPro" id="IPR008278">
    <property type="entry name" value="4-PPantetheinyl_Trfase_dom"/>
</dbReference>
<protein>
    <submittedName>
        <fullName evidence="4">4'-phosphopantetheinyl transferase superfamily protein</fullName>
    </submittedName>
</protein>
<dbReference type="PANTHER" id="PTHR12215">
    <property type="entry name" value="PHOSPHOPANTETHEINE TRANSFERASE"/>
    <property type="match status" value="1"/>
</dbReference>
<dbReference type="Proteomes" id="UP000632289">
    <property type="component" value="Unassembled WGS sequence"/>
</dbReference>
<comment type="similarity">
    <text evidence="1">Belongs to the P-Pant transferase superfamily. Gsp/Sfp/HetI/AcpT family.</text>
</comment>
<evidence type="ECO:0000259" key="3">
    <source>
        <dbReference type="Pfam" id="PF01648"/>
    </source>
</evidence>
<dbReference type="GO" id="GO:0019878">
    <property type="term" value="P:lysine biosynthetic process via aminoadipic acid"/>
    <property type="evidence" value="ECO:0007669"/>
    <property type="project" value="TreeGrafter"/>
</dbReference>
<dbReference type="PANTHER" id="PTHR12215:SF10">
    <property type="entry name" value="L-AMINOADIPATE-SEMIALDEHYDE DEHYDROGENASE-PHOSPHOPANTETHEINYL TRANSFERASE"/>
    <property type="match status" value="1"/>
</dbReference>
<keyword evidence="5" id="KW-1185">Reference proteome</keyword>
<dbReference type="RefSeq" id="WP_191211766.1">
    <property type="nucleotide sequence ID" value="NZ_BAABKL010000050.1"/>
</dbReference>
<keyword evidence="2 4" id="KW-0808">Transferase</keyword>
<evidence type="ECO:0000256" key="1">
    <source>
        <dbReference type="ARBA" id="ARBA00010990"/>
    </source>
</evidence>
<accession>A0A927F488</accession>
<gene>
    <name evidence="4" type="ORF">IF129_23245</name>
</gene>
<name>A0A927F488_9ACTN</name>
<dbReference type="GO" id="GO:0008897">
    <property type="term" value="F:holo-[acyl-carrier-protein] synthase activity"/>
    <property type="evidence" value="ECO:0007669"/>
    <property type="project" value="InterPro"/>
</dbReference>
<evidence type="ECO:0000256" key="2">
    <source>
        <dbReference type="ARBA" id="ARBA00022679"/>
    </source>
</evidence>
<dbReference type="InterPro" id="IPR050559">
    <property type="entry name" value="P-Pant_transferase_sf"/>
</dbReference>
<reference evidence="4" key="1">
    <citation type="submission" date="2020-09" db="EMBL/GenBank/DDBJ databases">
        <title>Secondary metabolite and genome analysis of marine Streptomyces chumphonensis KK1-2T.</title>
        <authorList>
            <person name="Phongsopitanun W."/>
            <person name="Kanchanasin P."/>
            <person name="Pittayakhajonwut P."/>
            <person name="Suwanborirux K."/>
            <person name="Tanasupawat S."/>
        </authorList>
    </citation>
    <scope>NUCLEOTIDE SEQUENCE</scope>
    <source>
        <strain evidence="4">KK1-2</strain>
    </source>
</reference>
<dbReference type="GO" id="GO:0005829">
    <property type="term" value="C:cytosol"/>
    <property type="evidence" value="ECO:0007669"/>
    <property type="project" value="TreeGrafter"/>
</dbReference>
<comment type="caution">
    <text evidence="4">The sequence shown here is derived from an EMBL/GenBank/DDBJ whole genome shotgun (WGS) entry which is preliminary data.</text>
</comment>
<organism evidence="4 5">
    <name type="scientific">Streptomyces chumphonensis</name>
    <dbReference type="NCBI Taxonomy" id="1214925"/>
    <lineage>
        <taxon>Bacteria</taxon>
        <taxon>Bacillati</taxon>
        <taxon>Actinomycetota</taxon>
        <taxon>Actinomycetes</taxon>
        <taxon>Kitasatosporales</taxon>
        <taxon>Streptomycetaceae</taxon>
        <taxon>Streptomyces</taxon>
    </lineage>
</organism>
<evidence type="ECO:0000313" key="4">
    <source>
        <dbReference type="EMBL" id="MBD3934467.1"/>
    </source>
</evidence>